<evidence type="ECO:0000313" key="4">
    <source>
        <dbReference type="Proteomes" id="UP000467637"/>
    </source>
</evidence>
<protein>
    <recommendedName>
        <fullName evidence="2">RNA polymerase sigma-70 region 4 domain-containing protein</fullName>
    </recommendedName>
</protein>
<dbReference type="InterPro" id="IPR000943">
    <property type="entry name" value="RNA_pol_sigma70"/>
</dbReference>
<name>A0ABW9U2C9_9BACL</name>
<dbReference type="InterPro" id="IPR036388">
    <property type="entry name" value="WH-like_DNA-bd_sf"/>
</dbReference>
<accession>A0ABW9U2C9</accession>
<dbReference type="Proteomes" id="UP000467637">
    <property type="component" value="Unassembled WGS sequence"/>
</dbReference>
<feature type="region of interest" description="Disordered" evidence="1">
    <location>
        <begin position="468"/>
        <end position="494"/>
    </location>
</feature>
<dbReference type="InterPro" id="IPR013324">
    <property type="entry name" value="RNA_pol_sigma_r3/r4-like"/>
</dbReference>
<dbReference type="Pfam" id="PF04545">
    <property type="entry name" value="Sigma70_r4"/>
    <property type="match status" value="1"/>
</dbReference>
<proteinExistence type="predicted"/>
<dbReference type="Gene3D" id="1.10.10.10">
    <property type="entry name" value="Winged helix-like DNA-binding domain superfamily/Winged helix DNA-binding domain"/>
    <property type="match status" value="1"/>
</dbReference>
<gene>
    <name evidence="3" type="ORF">GON05_01690</name>
</gene>
<comment type="caution">
    <text evidence="3">The sequence shown here is derived from an EMBL/GenBank/DDBJ whole genome shotgun (WGS) entry which is preliminary data.</text>
</comment>
<evidence type="ECO:0000313" key="3">
    <source>
        <dbReference type="EMBL" id="MVQ33350.1"/>
    </source>
</evidence>
<organism evidence="3 4">
    <name type="scientific">Paenibacillus anseongense</name>
    <dbReference type="NCBI Taxonomy" id="2682845"/>
    <lineage>
        <taxon>Bacteria</taxon>
        <taxon>Bacillati</taxon>
        <taxon>Bacillota</taxon>
        <taxon>Bacilli</taxon>
        <taxon>Bacillales</taxon>
        <taxon>Paenibacillaceae</taxon>
        <taxon>Paenibacillus</taxon>
    </lineage>
</organism>
<dbReference type="EMBL" id="WSEM01000003">
    <property type="protein sequence ID" value="MVQ33350.1"/>
    <property type="molecule type" value="Genomic_DNA"/>
</dbReference>
<evidence type="ECO:0000256" key="1">
    <source>
        <dbReference type="SAM" id="MobiDB-lite"/>
    </source>
</evidence>
<reference evidence="3 4" key="1">
    <citation type="submission" date="2019-12" db="EMBL/GenBank/DDBJ databases">
        <authorList>
            <person name="Huq M.A."/>
        </authorList>
    </citation>
    <scope>NUCLEOTIDE SEQUENCE [LARGE SCALE GENOMIC DNA]</scope>
    <source>
        <strain evidence="3 4">MAH-34</strain>
    </source>
</reference>
<dbReference type="SUPFAM" id="SSF88659">
    <property type="entry name" value="Sigma3 and sigma4 domains of RNA polymerase sigma factors"/>
    <property type="match status" value="1"/>
</dbReference>
<dbReference type="PRINTS" id="PR00046">
    <property type="entry name" value="SIGMA70FCT"/>
</dbReference>
<feature type="domain" description="RNA polymerase sigma-70 region 4" evidence="2">
    <location>
        <begin position="728"/>
        <end position="774"/>
    </location>
</feature>
<dbReference type="InterPro" id="IPR007630">
    <property type="entry name" value="RNA_pol_sigma70_r4"/>
</dbReference>
<dbReference type="RefSeq" id="WP_157317522.1">
    <property type="nucleotide sequence ID" value="NZ_WSEM01000003.1"/>
</dbReference>
<feature type="compositionally biased region" description="Basic and acidic residues" evidence="1">
    <location>
        <begin position="477"/>
        <end position="489"/>
    </location>
</feature>
<evidence type="ECO:0000259" key="2">
    <source>
        <dbReference type="Pfam" id="PF04545"/>
    </source>
</evidence>
<sequence length="1404" mass="162274">MKAKEELFSFLQIEYQDLAELAASIERSVYADPHVVLVKARLFGEKFAKLVMKQENINEVFDVKQVDRIHKLARLQVINEDIRNSLDWLRLQGNKAAHETEYGTVELSLKAHKILYELSSWLFEVYGDLVFKPPAYRLPIMERSGSIDKDEMSALISQVLKSTLENTLMPSIQSTIRQMQEEVMLSSIASSVMQLEDMKGIVQEAKNTKPIEVEVPKKIKTEDFDLLEYLKENSVESIDKRDAGGALWIVGGWGLNKILFPLKERGIYFKFTPKGSGATKKKPGWFLLGKKEASIENESNEIKQIDEVVESQIIMPAYLMQTKLEVYSPGPVSELIGLLGIHYFKEINDEHLRAIYAKDQQKFYDIITHLWFLGSRFIGKLAGLLTLNHEENTITLHTVKPLSGEIREILPVSMAERFLHYGIHHLSQLNHIPVPSLQWLMNTHYEEVLVILKPWFYQEEQVKEVEAELGAEQEQEQEQKQEKEKEHNQKQVNSATAEEAMKQVCFSGECVVITPKLSEFPINYENFKGCNKLVWYLQKNGMETIGDLPAELHQFEEMKGIGNTYLRKFFSELIRLVADGEVGASLSIKKGIEKDTTELSEGKRISYEHQNIDLPKSILNVKFDVKDFVTCPLLISKMALKKVETYGQLPGNLVELTQIPSVGKGVVSKFYEHLKLKLERWREEQLELERTSLIPPDELERHYFQQFSTTIQDMITSDTLCQQLDIEPRTVDILLERFQSIHNGKRFTLEECGQKYGLTRERIRQIIKKAVSKISQKGNNWILLLKVRLKEQKGLVINQFLKSENFSDHLIIEALENEGIYLKYDNYVFSTVSKAEIAVLEKELGSWLDNQCVGRLLDETQLNEMLSIRSNETGISVEVFRFMVQQYFTQIASGQFILANYSKVDLVTLVMLQYPEGVEAYKNAAELLVKGNQIVPHSFQKDRDFYSVITREEHSDKFYLWGRGVYIHHSFVHPDIEILEKVAKEIALQLENQRTISVGGVYGIFEAELKERNIPNEYALYTLLRIRFSTYFTVPKYPKITRFGDTGSIRNSDLIKEYIREKGPQVTRKQLLAEFVVNKGWKSFTLEINLSNDDEIIQVDHGIYGLIESFNHLDEASLKPISNRIEKLLAFNTSIDVKRAFDEMESECRSLQINNPYLLYSLIREHCQEQFSCPRAPHIVLKGMEEEGISFTYLIENYLLDRGEVVSREEMLYWLTEEIGTSSLKLEMALSESTKIFYYTRGQLGEYIHEDVLGWNNSFKERLHLSVNELLDRAYMSFVKPFVIIEGGLKLEFMPELTNDLQWSRDLLLDCLKRDERFLLLGSKGHIVLKRKNPSFIESNTDFITYIIRKEFGGSAPEAELRRRLREYTFSHHGDLLQETDALMDAGVAPFRLVNGVYKIDFKS</sequence>
<keyword evidence="4" id="KW-1185">Reference proteome</keyword>